<evidence type="ECO:0000313" key="16">
    <source>
        <dbReference type="Proteomes" id="UP000463939"/>
    </source>
</evidence>
<evidence type="ECO:0000256" key="10">
    <source>
        <dbReference type="PROSITE-ProRule" id="PRU00284"/>
    </source>
</evidence>
<evidence type="ECO:0000256" key="4">
    <source>
        <dbReference type="ARBA" id="ARBA00022500"/>
    </source>
</evidence>
<evidence type="ECO:0000256" key="5">
    <source>
        <dbReference type="ARBA" id="ARBA00022692"/>
    </source>
</evidence>
<evidence type="ECO:0000256" key="6">
    <source>
        <dbReference type="ARBA" id="ARBA00022989"/>
    </source>
</evidence>
<evidence type="ECO:0000256" key="11">
    <source>
        <dbReference type="SAM" id="MobiDB-lite"/>
    </source>
</evidence>
<proteinExistence type="inferred from homology"/>
<keyword evidence="3" id="KW-0488">Methylation</keyword>
<name>A0A809RH73_9PROT</name>
<dbReference type="PANTHER" id="PTHR43531:SF14">
    <property type="entry name" value="METHYL-ACCEPTING CHEMOTAXIS PROTEIN I-RELATED"/>
    <property type="match status" value="1"/>
</dbReference>
<dbReference type="PROSITE" id="PS50111">
    <property type="entry name" value="CHEMOTAXIS_TRANSDUC_2"/>
    <property type="match status" value="1"/>
</dbReference>
<evidence type="ECO:0000256" key="12">
    <source>
        <dbReference type="SAM" id="Phobius"/>
    </source>
</evidence>
<keyword evidence="16" id="KW-1185">Reference proteome</keyword>
<keyword evidence="6 12" id="KW-1133">Transmembrane helix</keyword>
<protein>
    <recommendedName>
        <fullName evidence="17">HAMP domain-containing protein</fullName>
    </recommendedName>
</protein>
<dbReference type="SMART" id="SM00283">
    <property type="entry name" value="MA"/>
    <property type="match status" value="1"/>
</dbReference>
<dbReference type="Pfam" id="PF02203">
    <property type="entry name" value="TarH"/>
    <property type="match status" value="1"/>
</dbReference>
<keyword evidence="2" id="KW-1003">Cell membrane</keyword>
<keyword evidence="7 12" id="KW-0472">Membrane</keyword>
<evidence type="ECO:0000256" key="8">
    <source>
        <dbReference type="ARBA" id="ARBA00023224"/>
    </source>
</evidence>
<sequence>MLNNLTIKAKLISVVTFLAVALLIGGYMGVHFLSMSNDTSNDIYKYATSTAVLTSAQLDEVKTVYELGQSRYHMVMWLVGFLMTVSITLAAALAWWLIHAITRPLSAAVAAAERIAAGDLSQEIPVTSTDEIGVLMQTMQTMQIGLNDIVTQVRQGTETISSAAQEIAIGNTDLSNRTESQANSLSITATETEQMTKMVEETTEHAHHAQKVAATTREMCESGGETMAKVVSTMSEISTSSRKIVDIISVIEGIAFQTNILALNAAVEAARAGEQGRGFAVVAGEVRSLAQRSAAAAKEIKTLITESVHKVKDGTQLVEEAGDNMEEILTVVGLFTDLLDSIYSASTQQNSGISTINRSISEMDETTQQNAALVEQAAAAAQSLQDQAQALEHTVGEFKLTTYSSHEPVRRTQHHSTEEPVARQPQHEEIDSVGEEWQEF</sequence>
<dbReference type="KEGG" id="sniv:SFSGTM_19370"/>
<feature type="compositionally biased region" description="Acidic residues" evidence="11">
    <location>
        <begin position="431"/>
        <end position="440"/>
    </location>
</feature>
<feature type="transmembrane region" description="Helical" evidence="12">
    <location>
        <begin position="74"/>
        <end position="98"/>
    </location>
</feature>
<comment type="subcellular location">
    <subcellularLocation>
        <location evidence="1">Cell membrane</location>
        <topology evidence="1">Multi-pass membrane protein</topology>
    </subcellularLocation>
</comment>
<evidence type="ECO:0000259" key="13">
    <source>
        <dbReference type="PROSITE" id="PS50111"/>
    </source>
</evidence>
<keyword evidence="8 10" id="KW-0807">Transducer</keyword>
<dbReference type="PROSITE" id="PS50885">
    <property type="entry name" value="HAMP"/>
    <property type="match status" value="1"/>
</dbReference>
<organism evidence="15 16">
    <name type="scientific">Sulfuriferula nivalis</name>
    <dbReference type="NCBI Taxonomy" id="2675298"/>
    <lineage>
        <taxon>Bacteria</taxon>
        <taxon>Pseudomonadati</taxon>
        <taxon>Pseudomonadota</taxon>
        <taxon>Betaproteobacteria</taxon>
        <taxon>Nitrosomonadales</taxon>
        <taxon>Sulfuricellaceae</taxon>
        <taxon>Sulfuriferula</taxon>
    </lineage>
</organism>
<evidence type="ECO:0000256" key="1">
    <source>
        <dbReference type="ARBA" id="ARBA00004651"/>
    </source>
</evidence>
<dbReference type="PANTHER" id="PTHR43531">
    <property type="entry name" value="PROTEIN ICFG"/>
    <property type="match status" value="1"/>
</dbReference>
<evidence type="ECO:0000259" key="14">
    <source>
        <dbReference type="PROSITE" id="PS50885"/>
    </source>
</evidence>
<dbReference type="Gene3D" id="6.10.340.10">
    <property type="match status" value="1"/>
</dbReference>
<dbReference type="EMBL" id="AP021881">
    <property type="protein sequence ID" value="BBP01229.1"/>
    <property type="molecule type" value="Genomic_DNA"/>
</dbReference>
<dbReference type="SMART" id="SM00304">
    <property type="entry name" value="HAMP"/>
    <property type="match status" value="1"/>
</dbReference>
<dbReference type="GO" id="GO:0007165">
    <property type="term" value="P:signal transduction"/>
    <property type="evidence" value="ECO:0007669"/>
    <property type="project" value="UniProtKB-KW"/>
</dbReference>
<dbReference type="GO" id="GO:0005886">
    <property type="term" value="C:plasma membrane"/>
    <property type="evidence" value="ECO:0007669"/>
    <property type="project" value="UniProtKB-SubCell"/>
</dbReference>
<feature type="compositionally biased region" description="Basic and acidic residues" evidence="11">
    <location>
        <begin position="407"/>
        <end position="430"/>
    </location>
</feature>
<dbReference type="FunFam" id="1.10.287.950:FF:000001">
    <property type="entry name" value="Methyl-accepting chemotaxis sensory transducer"/>
    <property type="match status" value="1"/>
</dbReference>
<dbReference type="InterPro" id="IPR051310">
    <property type="entry name" value="MCP_chemotaxis"/>
</dbReference>
<dbReference type="SUPFAM" id="SSF58104">
    <property type="entry name" value="Methyl-accepting chemotaxis protein (MCP) signaling domain"/>
    <property type="match status" value="1"/>
</dbReference>
<dbReference type="Proteomes" id="UP000463939">
    <property type="component" value="Chromosome"/>
</dbReference>
<dbReference type="Pfam" id="PF00015">
    <property type="entry name" value="MCPsignal"/>
    <property type="match status" value="1"/>
</dbReference>
<dbReference type="RefSeq" id="WP_162085031.1">
    <property type="nucleotide sequence ID" value="NZ_AP021881.1"/>
</dbReference>
<keyword evidence="5 12" id="KW-0812">Transmembrane</keyword>
<evidence type="ECO:0000256" key="2">
    <source>
        <dbReference type="ARBA" id="ARBA00022475"/>
    </source>
</evidence>
<dbReference type="InterPro" id="IPR003660">
    <property type="entry name" value="HAMP_dom"/>
</dbReference>
<dbReference type="AlphaFoldDB" id="A0A809RH73"/>
<evidence type="ECO:0000256" key="9">
    <source>
        <dbReference type="ARBA" id="ARBA00029447"/>
    </source>
</evidence>
<gene>
    <name evidence="15" type="ORF">SFSGTM_19370</name>
</gene>
<evidence type="ECO:0000313" key="15">
    <source>
        <dbReference type="EMBL" id="BBP01229.1"/>
    </source>
</evidence>
<evidence type="ECO:0000256" key="3">
    <source>
        <dbReference type="ARBA" id="ARBA00022481"/>
    </source>
</evidence>
<keyword evidence="4" id="KW-0145">Chemotaxis</keyword>
<accession>A0A809RH73</accession>
<feature type="domain" description="HAMP" evidence="14">
    <location>
        <begin position="99"/>
        <end position="151"/>
    </location>
</feature>
<feature type="domain" description="Methyl-accepting transducer" evidence="13">
    <location>
        <begin position="156"/>
        <end position="385"/>
    </location>
</feature>
<dbReference type="GO" id="GO:0006935">
    <property type="term" value="P:chemotaxis"/>
    <property type="evidence" value="ECO:0007669"/>
    <property type="project" value="UniProtKB-KW"/>
</dbReference>
<feature type="transmembrane region" description="Helical" evidence="12">
    <location>
        <begin position="12"/>
        <end position="33"/>
    </location>
</feature>
<comment type="similarity">
    <text evidence="9">Belongs to the methyl-accepting chemotaxis (MCP) protein family.</text>
</comment>
<dbReference type="Gene3D" id="1.10.287.950">
    <property type="entry name" value="Methyl-accepting chemotaxis protein"/>
    <property type="match status" value="1"/>
</dbReference>
<dbReference type="CDD" id="cd06225">
    <property type="entry name" value="HAMP"/>
    <property type="match status" value="1"/>
</dbReference>
<dbReference type="CDD" id="cd11386">
    <property type="entry name" value="MCP_signal"/>
    <property type="match status" value="1"/>
</dbReference>
<dbReference type="InterPro" id="IPR003122">
    <property type="entry name" value="Tar_rcpt_lig-bd"/>
</dbReference>
<dbReference type="InterPro" id="IPR004089">
    <property type="entry name" value="MCPsignal_dom"/>
</dbReference>
<reference evidence="16" key="1">
    <citation type="submission" date="2019-11" db="EMBL/GenBank/DDBJ databases">
        <title>Isolation and characterization of a novel species in the genus Sulfuriferula.</title>
        <authorList>
            <person name="Mochizuki J."/>
            <person name="Kojima H."/>
            <person name="Fukui M."/>
        </authorList>
    </citation>
    <scope>NUCLEOTIDE SEQUENCE [LARGE SCALE GENOMIC DNA]</scope>
    <source>
        <strain evidence="16">SGTM</strain>
    </source>
</reference>
<evidence type="ECO:0008006" key="17">
    <source>
        <dbReference type="Google" id="ProtNLM"/>
    </source>
</evidence>
<evidence type="ECO:0000256" key="7">
    <source>
        <dbReference type="ARBA" id="ARBA00023136"/>
    </source>
</evidence>
<dbReference type="Pfam" id="PF00672">
    <property type="entry name" value="HAMP"/>
    <property type="match status" value="1"/>
</dbReference>
<feature type="region of interest" description="Disordered" evidence="11">
    <location>
        <begin position="402"/>
        <end position="440"/>
    </location>
</feature>
<dbReference type="GO" id="GO:0004888">
    <property type="term" value="F:transmembrane signaling receptor activity"/>
    <property type="evidence" value="ECO:0007669"/>
    <property type="project" value="TreeGrafter"/>
</dbReference>